<evidence type="ECO:0000313" key="8">
    <source>
        <dbReference type="Proteomes" id="UP000232323"/>
    </source>
</evidence>
<reference evidence="7 8" key="1">
    <citation type="submission" date="2017-08" db="EMBL/GenBank/DDBJ databases">
        <title>Acidophilic green algal genome provides insights into adaptation to an acidic environment.</title>
        <authorList>
            <person name="Hirooka S."/>
            <person name="Hirose Y."/>
            <person name="Kanesaki Y."/>
            <person name="Higuchi S."/>
            <person name="Fujiwara T."/>
            <person name="Onuma R."/>
            <person name="Era A."/>
            <person name="Ohbayashi R."/>
            <person name="Uzuka A."/>
            <person name="Nozaki H."/>
            <person name="Yoshikawa H."/>
            <person name="Miyagishima S.Y."/>
        </authorList>
    </citation>
    <scope>NUCLEOTIDE SEQUENCE [LARGE SCALE GENOMIC DNA]</scope>
    <source>
        <strain evidence="7 8">NIES-2499</strain>
    </source>
</reference>
<evidence type="ECO:0000259" key="6">
    <source>
        <dbReference type="PROSITE" id="PS50011"/>
    </source>
</evidence>
<dbReference type="SUPFAM" id="SSF56112">
    <property type="entry name" value="Protein kinase-like (PK-like)"/>
    <property type="match status" value="1"/>
</dbReference>
<keyword evidence="3" id="KW-0547">Nucleotide-binding</keyword>
<dbReference type="OrthoDB" id="526903at2759"/>
<keyword evidence="8" id="KW-1185">Reference proteome</keyword>
<keyword evidence="4" id="KW-0418">Kinase</keyword>
<keyword evidence="5" id="KW-0067">ATP-binding</keyword>
<dbReference type="EMBL" id="BEGY01000151">
    <property type="protein sequence ID" value="GAX85132.1"/>
    <property type="molecule type" value="Genomic_DNA"/>
</dbReference>
<dbReference type="Gene3D" id="1.10.510.10">
    <property type="entry name" value="Transferase(Phosphotransferase) domain 1"/>
    <property type="match status" value="1"/>
</dbReference>
<feature type="domain" description="Protein kinase" evidence="6">
    <location>
        <begin position="67"/>
        <end position="337"/>
    </location>
</feature>
<dbReference type="GO" id="GO:0004674">
    <property type="term" value="F:protein serine/threonine kinase activity"/>
    <property type="evidence" value="ECO:0007669"/>
    <property type="project" value="UniProtKB-KW"/>
</dbReference>
<dbReference type="InterPro" id="IPR011009">
    <property type="entry name" value="Kinase-like_dom_sf"/>
</dbReference>
<dbReference type="InterPro" id="IPR000719">
    <property type="entry name" value="Prot_kinase_dom"/>
</dbReference>
<sequence>MTFLTIQAPVGNTHHDLHLSNVTSLRGVPKSSYKLRCSTLASSRLQAPPTLDTKCKLGWKEDLKTSFTLGPLIGASAFGKVFMGTDKASGNAVAVKTMPKIRVGLTQSQTQDRIQKEIEVLQVLQSCPGVIKLLDCFEDERQVQIVTELCPGGDLQQYVHSKGALQEKQLAAIANEVLKTVKQCHDSGVLHGDVKPGNFCFKECEFSATSLRAIDFGCSQYLSNKKKRFTKRTGTPAFMSPEIYAKDYGQKADIWSAGVMLYWLFSMRLPFFKSEDAAKATHSLDDMEAAVGGAEISYSFGPWRRISPEGLDFIMNCLQRCEMDRFGVDEALSHPWLALNP</sequence>
<evidence type="ECO:0000256" key="2">
    <source>
        <dbReference type="ARBA" id="ARBA00022679"/>
    </source>
</evidence>
<evidence type="ECO:0000256" key="3">
    <source>
        <dbReference type="ARBA" id="ARBA00022741"/>
    </source>
</evidence>
<dbReference type="InterPro" id="IPR050205">
    <property type="entry name" value="CDPK_Ser/Thr_kinases"/>
</dbReference>
<dbReference type="Pfam" id="PF00069">
    <property type="entry name" value="Pkinase"/>
    <property type="match status" value="1"/>
</dbReference>
<name>A0A250XQB8_9CHLO</name>
<keyword evidence="1" id="KW-0723">Serine/threonine-protein kinase</keyword>
<keyword evidence="2" id="KW-0808">Transferase</keyword>
<evidence type="ECO:0000313" key="7">
    <source>
        <dbReference type="EMBL" id="GAX85132.1"/>
    </source>
</evidence>
<dbReference type="PROSITE" id="PS50011">
    <property type="entry name" value="PROTEIN_KINASE_DOM"/>
    <property type="match status" value="1"/>
</dbReference>
<dbReference type="InterPro" id="IPR008271">
    <property type="entry name" value="Ser/Thr_kinase_AS"/>
</dbReference>
<dbReference type="PANTHER" id="PTHR24349">
    <property type="entry name" value="SERINE/THREONINE-PROTEIN KINASE"/>
    <property type="match status" value="1"/>
</dbReference>
<protein>
    <recommendedName>
        <fullName evidence="6">Protein kinase domain-containing protein</fullName>
    </recommendedName>
</protein>
<comment type="caution">
    <text evidence="7">The sequence shown here is derived from an EMBL/GenBank/DDBJ whole genome shotgun (WGS) entry which is preliminary data.</text>
</comment>
<dbReference type="GO" id="GO:0005524">
    <property type="term" value="F:ATP binding"/>
    <property type="evidence" value="ECO:0007669"/>
    <property type="project" value="UniProtKB-KW"/>
</dbReference>
<dbReference type="SMART" id="SM00220">
    <property type="entry name" value="S_TKc"/>
    <property type="match status" value="1"/>
</dbReference>
<dbReference type="STRING" id="1157962.A0A250XQB8"/>
<dbReference type="PROSITE" id="PS00108">
    <property type="entry name" value="PROTEIN_KINASE_ST"/>
    <property type="match status" value="1"/>
</dbReference>
<evidence type="ECO:0000256" key="5">
    <source>
        <dbReference type="ARBA" id="ARBA00022840"/>
    </source>
</evidence>
<gene>
    <name evidence="7" type="ORF">CEUSTIGMA_g12552.t1</name>
</gene>
<evidence type="ECO:0000256" key="1">
    <source>
        <dbReference type="ARBA" id="ARBA00022527"/>
    </source>
</evidence>
<dbReference type="Proteomes" id="UP000232323">
    <property type="component" value="Unassembled WGS sequence"/>
</dbReference>
<dbReference type="AlphaFoldDB" id="A0A250XQB8"/>
<organism evidence="7 8">
    <name type="scientific">Chlamydomonas eustigma</name>
    <dbReference type="NCBI Taxonomy" id="1157962"/>
    <lineage>
        <taxon>Eukaryota</taxon>
        <taxon>Viridiplantae</taxon>
        <taxon>Chlorophyta</taxon>
        <taxon>core chlorophytes</taxon>
        <taxon>Chlorophyceae</taxon>
        <taxon>CS clade</taxon>
        <taxon>Chlamydomonadales</taxon>
        <taxon>Chlamydomonadaceae</taxon>
        <taxon>Chlamydomonas</taxon>
    </lineage>
</organism>
<proteinExistence type="predicted"/>
<evidence type="ECO:0000256" key="4">
    <source>
        <dbReference type="ARBA" id="ARBA00022777"/>
    </source>
</evidence>
<accession>A0A250XQB8</accession>